<dbReference type="InterPro" id="IPR050328">
    <property type="entry name" value="Dev_Immune_Receptor"/>
</dbReference>
<feature type="signal peptide" evidence="4">
    <location>
        <begin position="1"/>
        <end position="27"/>
    </location>
</feature>
<feature type="chain" id="PRO_5047203930" evidence="4">
    <location>
        <begin position="28"/>
        <end position="847"/>
    </location>
</feature>
<dbReference type="InterPro" id="IPR003591">
    <property type="entry name" value="Leu-rich_rpt_typical-subtyp"/>
</dbReference>
<dbReference type="SMART" id="SM00365">
    <property type="entry name" value="LRR_SD22"/>
    <property type="match status" value="5"/>
</dbReference>
<dbReference type="InterPro" id="IPR032675">
    <property type="entry name" value="LRR_dom_sf"/>
</dbReference>
<keyword evidence="2 4" id="KW-0732">Signal</keyword>
<organism evidence="5 6">
    <name type="scientific">Clavelina lepadiformis</name>
    <name type="common">Light-bulb sea squirt</name>
    <name type="synonym">Ascidia lepadiformis</name>
    <dbReference type="NCBI Taxonomy" id="159417"/>
    <lineage>
        <taxon>Eukaryota</taxon>
        <taxon>Metazoa</taxon>
        <taxon>Chordata</taxon>
        <taxon>Tunicata</taxon>
        <taxon>Ascidiacea</taxon>
        <taxon>Aplousobranchia</taxon>
        <taxon>Clavelinidae</taxon>
        <taxon>Clavelina</taxon>
    </lineage>
</organism>
<dbReference type="EMBL" id="CAWYQH010000057">
    <property type="protein sequence ID" value="CAK8678705.1"/>
    <property type="molecule type" value="Genomic_DNA"/>
</dbReference>
<gene>
    <name evidence="5" type="ORF">CVLEPA_LOCUS8604</name>
</gene>
<keyword evidence="3" id="KW-0677">Repeat</keyword>
<proteinExistence type="predicted"/>
<comment type="caution">
    <text evidence="5">The sequence shown here is derived from an EMBL/GenBank/DDBJ whole genome shotgun (WGS) entry which is preliminary data.</text>
</comment>
<dbReference type="SUPFAM" id="SSF52047">
    <property type="entry name" value="RNI-like"/>
    <property type="match status" value="1"/>
</dbReference>
<evidence type="ECO:0000256" key="2">
    <source>
        <dbReference type="ARBA" id="ARBA00022729"/>
    </source>
</evidence>
<evidence type="ECO:0000256" key="3">
    <source>
        <dbReference type="ARBA" id="ARBA00022737"/>
    </source>
</evidence>
<dbReference type="PRINTS" id="PR00019">
    <property type="entry name" value="LEURICHRPT"/>
</dbReference>
<dbReference type="SMART" id="SM00364">
    <property type="entry name" value="LRR_BAC"/>
    <property type="match status" value="8"/>
</dbReference>
<evidence type="ECO:0000313" key="6">
    <source>
        <dbReference type="Proteomes" id="UP001642483"/>
    </source>
</evidence>
<dbReference type="PANTHER" id="PTHR24373:SF370">
    <property type="entry name" value="FISH-LIPS, ISOFORM E"/>
    <property type="match status" value="1"/>
</dbReference>
<name>A0ABP0FJU6_CLALP</name>
<keyword evidence="6" id="KW-1185">Reference proteome</keyword>
<sequence>MKMQFALQVFMTGTILLAASAVMSVRGSNGGVLVSQIVEKEQLCIYNDCSCALLNTTGIFEVHIDCSGKSLRSLNFLETVSLRNIILHSSTRQSEDTRHRRYEQKRVRLVTEAEDRYLIALNLRMNSLARIDNEFQEFGEEAQYVHMLDLSYNNIHHINFDAFSALVSLEVLLLKYNPIRTIPDLSHLANLKTLGLEKNYFLKQLPGTQLPKQLNKLLLSGVPLKSINRELLQGQTELKELDLSNGFDTSPRRRSLELDAFDNLQNLTILKISHTRWQANMAPLQQLKHLKVLKARRCYLKSMLPIIDEQTNMAYSSQLEQLDISGNRFNAQSLTTTNIPSLRKLYLSYTSIPELPQIAFQGMPKLIELHMSGIRLRNKNITVLKNAESLQNLDVSHNKLTELMPISAQLEQINLKGNKLRRIERKTFSRANSLRHLDLSYQKITSIDAYAFYDVTNPKALKWVNLKGNKLTVLQRNMMLGLDNLIELNLEENHLQTLGPLDLPSLKVLRLSHNRLIRLDERTFTGLPSLQQLNISNNELLEFNAELPELQHLDLKSNNLTVIPNISRMTELTTLLLDYNFIKEVSYGALPTHTIALNTLKLSNNKLKMLEPGCFQGLVNLTKLDLSWEAYESEKENSFSMMAIADLVKLEELDLHHNSIKHFINFTLPNLKRLNLYQNQLKTLGNIPLRELFPRIEDIDLAVNQVNYIRPGLLDGQTHLKRLDLKQNHFDCPCADNENNQHFKSYQYVKEWLIDFSYTDQVDPHMAREIQVDEKNEMPLYSCIKTSREIVAFFSNPCQEESILSSLLSGMALTEYKEYLETLEASADENLPGVNYDSDYYENYYGI</sequence>
<accession>A0ABP0FJU6</accession>
<evidence type="ECO:0000256" key="1">
    <source>
        <dbReference type="ARBA" id="ARBA00022614"/>
    </source>
</evidence>
<dbReference type="Proteomes" id="UP001642483">
    <property type="component" value="Unassembled WGS sequence"/>
</dbReference>
<dbReference type="PANTHER" id="PTHR24373">
    <property type="entry name" value="SLIT RELATED LEUCINE-RICH REPEAT NEURONAL PROTEIN"/>
    <property type="match status" value="1"/>
</dbReference>
<evidence type="ECO:0000313" key="5">
    <source>
        <dbReference type="EMBL" id="CAK8678705.1"/>
    </source>
</evidence>
<dbReference type="SMART" id="SM00369">
    <property type="entry name" value="LRR_TYP"/>
    <property type="match status" value="11"/>
</dbReference>
<protein>
    <submittedName>
        <fullName evidence="5">Uncharacterized protein</fullName>
    </submittedName>
</protein>
<reference evidence="5 6" key="1">
    <citation type="submission" date="2024-02" db="EMBL/GenBank/DDBJ databases">
        <authorList>
            <person name="Daric V."/>
            <person name="Darras S."/>
        </authorList>
    </citation>
    <scope>NUCLEOTIDE SEQUENCE [LARGE SCALE GENOMIC DNA]</scope>
</reference>
<dbReference type="InterPro" id="IPR001611">
    <property type="entry name" value="Leu-rich_rpt"/>
</dbReference>
<dbReference type="PROSITE" id="PS51450">
    <property type="entry name" value="LRR"/>
    <property type="match status" value="5"/>
</dbReference>
<keyword evidence="1" id="KW-0433">Leucine-rich repeat</keyword>
<dbReference type="Pfam" id="PF13855">
    <property type="entry name" value="LRR_8"/>
    <property type="match status" value="5"/>
</dbReference>
<dbReference type="SUPFAM" id="SSF52058">
    <property type="entry name" value="L domain-like"/>
    <property type="match status" value="1"/>
</dbReference>
<evidence type="ECO:0000256" key="4">
    <source>
        <dbReference type="SAM" id="SignalP"/>
    </source>
</evidence>
<dbReference type="Gene3D" id="3.80.10.10">
    <property type="entry name" value="Ribonuclease Inhibitor"/>
    <property type="match status" value="5"/>
</dbReference>